<dbReference type="Gene3D" id="1.10.150.20">
    <property type="entry name" value="5' to 3' exonuclease, C-terminal subdomain"/>
    <property type="match status" value="1"/>
</dbReference>
<keyword evidence="4" id="KW-0227">DNA damage</keyword>
<protein>
    <submittedName>
        <fullName evidence="7">DNA polymerase V</fullName>
    </submittedName>
</protein>
<organism evidence="7 8">
    <name type="scientific">Acetoanaerobium pronyense</name>
    <dbReference type="NCBI Taxonomy" id="1482736"/>
    <lineage>
        <taxon>Bacteria</taxon>
        <taxon>Bacillati</taxon>
        <taxon>Bacillota</taxon>
        <taxon>Clostridia</taxon>
        <taxon>Peptostreptococcales</taxon>
        <taxon>Filifactoraceae</taxon>
        <taxon>Acetoanaerobium</taxon>
    </lineage>
</organism>
<dbReference type="InterPro" id="IPR017961">
    <property type="entry name" value="DNA_pol_Y-fam_little_finger"/>
</dbReference>
<keyword evidence="3" id="KW-0548">Nucleotidyltransferase</keyword>
<dbReference type="PROSITE" id="PS50173">
    <property type="entry name" value="UMUC"/>
    <property type="match status" value="1"/>
</dbReference>
<accession>A0ABS4KIV7</accession>
<evidence type="ECO:0000256" key="2">
    <source>
        <dbReference type="ARBA" id="ARBA00022457"/>
    </source>
</evidence>
<sequence>MDIDYHKLPLRYILCIDVKSFFASVEAVRRGLDPLDAYIIVVSDLNVPGAVILASSPKVKSEFGIKTGNRLFEVPKDEKLILVEPSMQLYLDINRKIHKIFSDFAADEDILVYSIDEAFIDVTSTMNILGNPWEIALLIKEKIKKELGLVVTIGIGDNPLLAKLALDNSAKSKQSQIAYWSYGTIPQTVWKIKKLTDFWGINKGYEERLSKLGINSVYALAHYPKEILYEKFGIIGLQHFYHANGVDYTLLSERIKPKTHSYSKGQVLPHDYNNKNELLIILSEMVEEVASRLRKNNMVCKEIHLYARLSKYENEKSFSKSKAIAPTSSSSHLKDEFISIFNAAWKNESIRQFNISCNKVADDYYEQLDLFSSLKDEKYKKLDDVLDSIKGKHGKTSVFKGYNLMDGSTFFERAKKVGGHTGKTEV</sequence>
<dbReference type="Gene3D" id="3.30.1490.100">
    <property type="entry name" value="DNA polymerase, Y-family, little finger domain"/>
    <property type="match status" value="1"/>
</dbReference>
<dbReference type="SUPFAM" id="SSF100879">
    <property type="entry name" value="Lesion bypass DNA polymerase (Y-family), little finger domain"/>
    <property type="match status" value="1"/>
</dbReference>
<evidence type="ECO:0000313" key="7">
    <source>
        <dbReference type="EMBL" id="MBP2027718.1"/>
    </source>
</evidence>
<name>A0ABS4KIV7_9FIRM</name>
<dbReference type="SUPFAM" id="SSF56672">
    <property type="entry name" value="DNA/RNA polymerases"/>
    <property type="match status" value="1"/>
</dbReference>
<feature type="domain" description="UmuC" evidence="6">
    <location>
        <begin position="13"/>
        <end position="202"/>
    </location>
</feature>
<keyword evidence="8" id="KW-1185">Reference proteome</keyword>
<dbReference type="Pfam" id="PF11799">
    <property type="entry name" value="IMS_C"/>
    <property type="match status" value="1"/>
</dbReference>
<proteinExistence type="inferred from homology"/>
<keyword evidence="2" id="KW-0515">Mutator protein</keyword>
<dbReference type="Gene3D" id="3.30.70.270">
    <property type="match status" value="1"/>
</dbReference>
<evidence type="ECO:0000256" key="5">
    <source>
        <dbReference type="ARBA" id="ARBA00022932"/>
    </source>
</evidence>
<dbReference type="Gene3D" id="3.40.1170.60">
    <property type="match status" value="1"/>
</dbReference>
<comment type="similarity">
    <text evidence="1">Belongs to the DNA polymerase type-Y family.</text>
</comment>
<dbReference type="Pfam" id="PF00817">
    <property type="entry name" value="IMS"/>
    <property type="match status" value="1"/>
</dbReference>
<dbReference type="PANTHER" id="PTHR11076">
    <property type="entry name" value="DNA REPAIR POLYMERASE UMUC / TRANSFERASE FAMILY MEMBER"/>
    <property type="match status" value="1"/>
</dbReference>
<dbReference type="InterPro" id="IPR036775">
    <property type="entry name" value="DNA_pol_Y-fam_lit_finger_sf"/>
</dbReference>
<dbReference type="EMBL" id="JAGGLI010000014">
    <property type="protein sequence ID" value="MBP2027718.1"/>
    <property type="molecule type" value="Genomic_DNA"/>
</dbReference>
<dbReference type="Proteomes" id="UP001314903">
    <property type="component" value="Unassembled WGS sequence"/>
</dbReference>
<evidence type="ECO:0000256" key="3">
    <source>
        <dbReference type="ARBA" id="ARBA00022695"/>
    </source>
</evidence>
<dbReference type="InterPro" id="IPR043128">
    <property type="entry name" value="Rev_trsase/Diguanyl_cyclase"/>
</dbReference>
<dbReference type="RefSeq" id="WP_209660780.1">
    <property type="nucleotide sequence ID" value="NZ_JAGGLI010000014.1"/>
</dbReference>
<dbReference type="InterPro" id="IPR050116">
    <property type="entry name" value="DNA_polymerase-Y"/>
</dbReference>
<dbReference type="InterPro" id="IPR001126">
    <property type="entry name" value="UmuC"/>
</dbReference>
<evidence type="ECO:0000313" key="8">
    <source>
        <dbReference type="Proteomes" id="UP001314903"/>
    </source>
</evidence>
<evidence type="ECO:0000256" key="4">
    <source>
        <dbReference type="ARBA" id="ARBA00022763"/>
    </source>
</evidence>
<keyword evidence="5" id="KW-0808">Transferase</keyword>
<gene>
    <name evidence="7" type="ORF">J2Z35_001515</name>
</gene>
<evidence type="ECO:0000256" key="1">
    <source>
        <dbReference type="ARBA" id="ARBA00010945"/>
    </source>
</evidence>
<dbReference type="InterPro" id="IPR043502">
    <property type="entry name" value="DNA/RNA_pol_sf"/>
</dbReference>
<keyword evidence="5" id="KW-0239">DNA-directed DNA polymerase</keyword>
<reference evidence="7 8" key="1">
    <citation type="submission" date="2021-03" db="EMBL/GenBank/DDBJ databases">
        <title>Genomic Encyclopedia of Type Strains, Phase IV (KMG-IV): sequencing the most valuable type-strain genomes for metagenomic binning, comparative biology and taxonomic classification.</title>
        <authorList>
            <person name="Goeker M."/>
        </authorList>
    </citation>
    <scope>NUCLEOTIDE SEQUENCE [LARGE SCALE GENOMIC DNA]</scope>
    <source>
        <strain evidence="7 8">DSM 27512</strain>
    </source>
</reference>
<evidence type="ECO:0000259" key="6">
    <source>
        <dbReference type="PROSITE" id="PS50173"/>
    </source>
</evidence>
<comment type="caution">
    <text evidence="7">The sequence shown here is derived from an EMBL/GenBank/DDBJ whole genome shotgun (WGS) entry which is preliminary data.</text>
</comment>
<dbReference type="PANTHER" id="PTHR11076:SF35">
    <property type="entry name" value="DNA REPAIR PROTEIN HOMOLOG YOBH"/>
    <property type="match status" value="1"/>
</dbReference>